<dbReference type="SUPFAM" id="SSF52540">
    <property type="entry name" value="P-loop containing nucleoside triphosphate hydrolases"/>
    <property type="match status" value="1"/>
</dbReference>
<dbReference type="GO" id="GO:0016887">
    <property type="term" value="F:ATP hydrolysis activity"/>
    <property type="evidence" value="ECO:0007669"/>
    <property type="project" value="InterPro"/>
</dbReference>
<evidence type="ECO:0000256" key="1">
    <source>
        <dbReference type="ARBA" id="ARBA00005417"/>
    </source>
</evidence>
<dbReference type="InterPro" id="IPR003439">
    <property type="entry name" value="ABC_transporter-like_ATP-bd"/>
</dbReference>
<dbReference type="GO" id="GO:0005524">
    <property type="term" value="F:ATP binding"/>
    <property type="evidence" value="ECO:0007669"/>
    <property type="project" value="UniProtKB-KW"/>
</dbReference>
<protein>
    <submittedName>
        <fullName evidence="7">ABC transporter ATP-binding protein</fullName>
    </submittedName>
</protein>
<dbReference type="PROSITE" id="PS00211">
    <property type="entry name" value="ABC_TRANSPORTER_1"/>
    <property type="match status" value="1"/>
</dbReference>
<evidence type="ECO:0000256" key="4">
    <source>
        <dbReference type="ARBA" id="ARBA00022840"/>
    </source>
</evidence>
<dbReference type="Pfam" id="PF00005">
    <property type="entry name" value="ABC_tran"/>
    <property type="match status" value="1"/>
</dbReference>
<comment type="caution">
    <text evidence="7">The sequence shown here is derived from an EMBL/GenBank/DDBJ whole genome shotgun (WGS) entry which is preliminary data.</text>
</comment>
<feature type="domain" description="ABC transporter" evidence="6">
    <location>
        <begin position="1"/>
        <end position="226"/>
    </location>
</feature>
<dbReference type="PANTHER" id="PTHR42734">
    <property type="entry name" value="METAL TRANSPORT SYSTEM ATP-BINDING PROTEIN TM_0124-RELATED"/>
    <property type="match status" value="1"/>
</dbReference>
<dbReference type="AlphaFoldDB" id="A0A255E755"/>
<reference evidence="7 8" key="1">
    <citation type="submission" date="2017-07" db="EMBL/GenBank/DDBJ databases">
        <title>Draft whole genome sequences of clinical Proprionibacteriaceae strains.</title>
        <authorList>
            <person name="Bernier A.-M."/>
            <person name="Bernard K."/>
            <person name="Domingo M.-C."/>
        </authorList>
    </citation>
    <scope>NUCLEOTIDE SEQUENCE [LARGE SCALE GENOMIC DNA]</scope>
    <source>
        <strain evidence="7 8">NML 160184</strain>
    </source>
</reference>
<evidence type="ECO:0000256" key="2">
    <source>
        <dbReference type="ARBA" id="ARBA00022448"/>
    </source>
</evidence>
<feature type="compositionally biased region" description="Polar residues" evidence="5">
    <location>
        <begin position="257"/>
        <end position="268"/>
    </location>
</feature>
<keyword evidence="2" id="KW-0813">Transport</keyword>
<sequence length="268" mass="29060">MGFGSRVLWRDLDLTIQPGEFVAVLGPNGAGKSTMISVILGQQRLRSGSVRVLGKPVREGNSRIGFIRQQRGFESAAGMRGRDLVALGLDGHRWGISLRRRSFTNRIDQALHQVGAIEYADVPLSQLSGGEQQRLRVAQAIVSDPGVLLCDEPLLSLDLHHQDVVTDLISQQSAAGAAVLFVTHEINPVLPHADRVVYLVDGEVRIGAPEEVLTSAVLSELYGAPIDVLRHRDKIVVLGVEEAVQCHPHDAGEESKQPYQSAGQEPGR</sequence>
<dbReference type="Gene3D" id="3.40.50.300">
    <property type="entry name" value="P-loop containing nucleotide triphosphate hydrolases"/>
    <property type="match status" value="1"/>
</dbReference>
<evidence type="ECO:0000256" key="5">
    <source>
        <dbReference type="SAM" id="MobiDB-lite"/>
    </source>
</evidence>
<feature type="region of interest" description="Disordered" evidence="5">
    <location>
        <begin position="247"/>
        <end position="268"/>
    </location>
</feature>
<feature type="compositionally biased region" description="Basic and acidic residues" evidence="5">
    <location>
        <begin position="247"/>
        <end position="256"/>
    </location>
</feature>
<dbReference type="SMART" id="SM00382">
    <property type="entry name" value="AAA"/>
    <property type="match status" value="1"/>
</dbReference>
<keyword evidence="3" id="KW-0547">Nucleotide-binding</keyword>
<organism evidence="7 8">
    <name type="scientific">Parenemella sanctibonifatiensis</name>
    <dbReference type="NCBI Taxonomy" id="2016505"/>
    <lineage>
        <taxon>Bacteria</taxon>
        <taxon>Bacillati</taxon>
        <taxon>Actinomycetota</taxon>
        <taxon>Actinomycetes</taxon>
        <taxon>Propionibacteriales</taxon>
        <taxon>Propionibacteriaceae</taxon>
        <taxon>Parenemella</taxon>
    </lineage>
</organism>
<accession>A0A255E755</accession>
<dbReference type="InterPro" id="IPR027417">
    <property type="entry name" value="P-loop_NTPase"/>
</dbReference>
<evidence type="ECO:0000256" key="3">
    <source>
        <dbReference type="ARBA" id="ARBA00022741"/>
    </source>
</evidence>
<dbReference type="InterPro" id="IPR003593">
    <property type="entry name" value="AAA+_ATPase"/>
</dbReference>
<dbReference type="Proteomes" id="UP000216533">
    <property type="component" value="Unassembled WGS sequence"/>
</dbReference>
<evidence type="ECO:0000313" key="7">
    <source>
        <dbReference type="EMBL" id="OYN85335.1"/>
    </source>
</evidence>
<dbReference type="EMBL" id="NMVI01000025">
    <property type="protein sequence ID" value="OYN85335.1"/>
    <property type="molecule type" value="Genomic_DNA"/>
</dbReference>
<comment type="similarity">
    <text evidence="1">Belongs to the ABC transporter superfamily.</text>
</comment>
<keyword evidence="4 7" id="KW-0067">ATP-binding</keyword>
<dbReference type="InterPro" id="IPR017871">
    <property type="entry name" value="ABC_transporter-like_CS"/>
</dbReference>
<evidence type="ECO:0000259" key="6">
    <source>
        <dbReference type="PROSITE" id="PS50893"/>
    </source>
</evidence>
<dbReference type="PANTHER" id="PTHR42734:SF17">
    <property type="entry name" value="METAL TRANSPORT SYSTEM ATP-BINDING PROTEIN TM_0124-RELATED"/>
    <property type="match status" value="1"/>
</dbReference>
<dbReference type="InterPro" id="IPR050153">
    <property type="entry name" value="Metal_Ion_Import_ABC"/>
</dbReference>
<name>A0A255E755_9ACTN</name>
<gene>
    <name evidence="7" type="ORF">CGZ92_11085</name>
</gene>
<evidence type="ECO:0000313" key="8">
    <source>
        <dbReference type="Proteomes" id="UP000216533"/>
    </source>
</evidence>
<proteinExistence type="inferred from homology"/>
<dbReference type="PROSITE" id="PS50893">
    <property type="entry name" value="ABC_TRANSPORTER_2"/>
    <property type="match status" value="1"/>
</dbReference>